<dbReference type="InterPro" id="IPR013324">
    <property type="entry name" value="RNA_pol_sigma_r3/r4-like"/>
</dbReference>
<evidence type="ECO:0000259" key="1">
    <source>
        <dbReference type="Pfam" id="PF04545"/>
    </source>
</evidence>
<evidence type="ECO:0000313" key="3">
    <source>
        <dbReference type="Proteomes" id="UP000468735"/>
    </source>
</evidence>
<dbReference type="AlphaFoldDB" id="A0A6H9YYP8"/>
<gene>
    <name evidence="2" type="ORF">F8566_11780</name>
</gene>
<proteinExistence type="predicted"/>
<protein>
    <recommendedName>
        <fullName evidence="1">RNA polymerase sigma-70 region 4 domain-containing protein</fullName>
    </recommendedName>
</protein>
<organism evidence="2 3">
    <name type="scientific">Actinomadura rudentiformis</name>
    <dbReference type="NCBI Taxonomy" id="359158"/>
    <lineage>
        <taxon>Bacteria</taxon>
        <taxon>Bacillati</taxon>
        <taxon>Actinomycetota</taxon>
        <taxon>Actinomycetes</taxon>
        <taxon>Streptosporangiales</taxon>
        <taxon>Thermomonosporaceae</taxon>
        <taxon>Actinomadura</taxon>
    </lineage>
</organism>
<dbReference type="Pfam" id="PF04545">
    <property type="entry name" value="Sigma70_r4"/>
    <property type="match status" value="1"/>
</dbReference>
<feature type="domain" description="RNA polymerase sigma-70 region 4" evidence="1">
    <location>
        <begin position="50"/>
        <end position="95"/>
    </location>
</feature>
<dbReference type="Proteomes" id="UP000468735">
    <property type="component" value="Unassembled WGS sequence"/>
</dbReference>
<dbReference type="GO" id="GO:0006352">
    <property type="term" value="P:DNA-templated transcription initiation"/>
    <property type="evidence" value="ECO:0007669"/>
    <property type="project" value="InterPro"/>
</dbReference>
<keyword evidence="3" id="KW-1185">Reference proteome</keyword>
<dbReference type="Gene3D" id="1.10.10.10">
    <property type="entry name" value="Winged helix-like DNA-binding domain superfamily/Winged helix DNA-binding domain"/>
    <property type="match status" value="1"/>
</dbReference>
<reference evidence="2 3" key="1">
    <citation type="submission" date="2019-09" db="EMBL/GenBank/DDBJ databases">
        <title>Actinomadura physcomitrii sp. nov., a novel actinomycete isolated from moss [Physcomitrium sphaericum (Ludw) Fuernr].</title>
        <authorList>
            <person name="Zhuang X."/>
            <person name="Liu C."/>
        </authorList>
    </citation>
    <scope>NUCLEOTIDE SEQUENCE [LARGE SCALE GENOMIC DNA]</scope>
    <source>
        <strain evidence="2 3">HMC1</strain>
    </source>
</reference>
<dbReference type="InterPro" id="IPR007630">
    <property type="entry name" value="RNA_pol_sigma70_r4"/>
</dbReference>
<dbReference type="GO" id="GO:0003700">
    <property type="term" value="F:DNA-binding transcription factor activity"/>
    <property type="evidence" value="ECO:0007669"/>
    <property type="project" value="InterPro"/>
</dbReference>
<name>A0A6H9YYP8_9ACTN</name>
<accession>A0A6H9YYP8</accession>
<dbReference type="SUPFAM" id="SSF88659">
    <property type="entry name" value="Sigma3 and sigma4 domains of RNA polymerase sigma factors"/>
    <property type="match status" value="1"/>
</dbReference>
<dbReference type="OrthoDB" id="3482129at2"/>
<dbReference type="InterPro" id="IPR036388">
    <property type="entry name" value="WH-like_DNA-bd_sf"/>
</dbReference>
<sequence>MPVGRLRCEIHRVALRYGKSAVDETVPQTYVPGVATAGLRPAVVARAYRSLAPVHREILTETVFRERSVNEAAALLGLSVDEVKVRVYHALRALRDAVG</sequence>
<dbReference type="EMBL" id="WBMT01000005">
    <property type="protein sequence ID" value="KAB2349464.1"/>
    <property type="molecule type" value="Genomic_DNA"/>
</dbReference>
<comment type="caution">
    <text evidence="2">The sequence shown here is derived from an EMBL/GenBank/DDBJ whole genome shotgun (WGS) entry which is preliminary data.</text>
</comment>
<evidence type="ECO:0000313" key="2">
    <source>
        <dbReference type="EMBL" id="KAB2349464.1"/>
    </source>
</evidence>